<reference evidence="2 3" key="1">
    <citation type="submission" date="2017-10" db="EMBL/GenBank/DDBJ databases">
        <title>Draft genome sequences of Aggregatibacter actinomycetemcomitans strains 310a and 310b.</title>
        <authorList>
            <person name="May A.C."/>
            <person name="Ohta H."/>
            <person name="Maeda H."/>
            <person name="Kokeguchi S."/>
            <person name="Cugini C."/>
        </authorList>
    </citation>
    <scope>NUCLEOTIDE SEQUENCE [LARGE SCALE GENOMIC DNA]</scope>
    <source>
        <strain evidence="2 3">310b</strain>
    </source>
</reference>
<keyword evidence="3" id="KW-1185">Reference proteome</keyword>
<evidence type="ECO:0000313" key="2">
    <source>
        <dbReference type="EMBL" id="PHO20866.1"/>
    </source>
</evidence>
<keyword evidence="1" id="KW-1133">Transmembrane helix</keyword>
<evidence type="ECO:0000256" key="1">
    <source>
        <dbReference type="SAM" id="Phobius"/>
    </source>
</evidence>
<keyword evidence="1" id="KW-0812">Transmembrane</keyword>
<sequence length="831" mass="94664">MPVKVRPSMAFVAKQYIELSKSASTIYILYSDMLLSAELLSKLMEEENSRKIWMRRVNLQQGIGVIALDNPEQYVKDFAEDVLLINKEKSNLYRFAPIGKAREPIHLYSEAGKGFIIPIEDAIGTARDLACYHYHLTQLRQDKLRKYEYAITTAELIHSHVLSEHWKDKYNYEASLTDGSAAWGGKRQDDTLQSYYRALPIHKSHLSANSDREIFNVIAGDLALNPNEIKGINAIHKIAMIPSRYGQPFKNIANVMVKHLTSHNIPQRLAMLRNILFTNPSSERAASNWCVFMHGALFGVDFSPYGRNAIISSLTQEDKFSFPPGEQVDNNLNGLLKGCFDNLGSVLSVLEALAQSNSFDMPAYDLFVDVIIDKVYIRDFHVRAPQIKLREQIQRVYEVNPYTREIKLKDTGKQHVNKIKPPEGVRKIAERFKLVRDKNYQPAIMQSALTTSIFQENAGAYAGLTKLLAFAPVFDFFSEDKSKTLEGRLANDPTLSLMLMFAQNTANTETGLERYARQLTKQIYSAIENAPQKETFVLDLNKLPEKFDRYFMRFKVALMSANTLFASLGALVEYGHWKEANYKGDNFAGYGAMLRGTGGLAVESAFGMLGILAGKQSALVSRLTLLARLNIYIGLAMIFVGIILSMFRKEDIALWVGNGYWGDSENYWGETTGEFGWQNKRIDIFKEQFDKSKFSTQDSSTFENYQIEMQRYFQFKEEIILSKNTKNSILIQHPVIMNNELAQTIKVESLYINRYWKSEKQPGKIEFIEAGKAIIYFATPWQGLELINVEDEVNITIDDEQVHTIGIKVSMSDYQGSESRFASTFQEINMR</sequence>
<dbReference type="RefSeq" id="WP_005543923.1">
    <property type="nucleotide sequence ID" value="NZ_JABJYH010000015.1"/>
</dbReference>
<evidence type="ECO:0000313" key="3">
    <source>
        <dbReference type="Proteomes" id="UP000226080"/>
    </source>
</evidence>
<protein>
    <submittedName>
        <fullName evidence="2">Uncharacterized protein</fullName>
    </submittedName>
</protein>
<comment type="caution">
    <text evidence="2">The sequence shown here is derived from an EMBL/GenBank/DDBJ whole genome shotgun (WGS) entry which is preliminary data.</text>
</comment>
<dbReference type="Proteomes" id="UP000226080">
    <property type="component" value="Unassembled WGS sequence"/>
</dbReference>
<keyword evidence="1" id="KW-0472">Membrane</keyword>
<name>A0A2G1DRE2_AGGAC</name>
<dbReference type="EMBL" id="PCGW01000007">
    <property type="protein sequence ID" value="PHO20866.1"/>
    <property type="molecule type" value="Genomic_DNA"/>
</dbReference>
<gene>
    <name evidence="2" type="ORF">CQR80_05115</name>
</gene>
<proteinExistence type="predicted"/>
<feature type="transmembrane region" description="Helical" evidence="1">
    <location>
        <begin position="592"/>
        <end position="613"/>
    </location>
</feature>
<organism evidence="2 3">
    <name type="scientific">Aggregatibacter actinomycetemcomitans</name>
    <name type="common">Actinobacillus actinomycetemcomitans</name>
    <name type="synonym">Haemophilus actinomycetemcomitans</name>
    <dbReference type="NCBI Taxonomy" id="714"/>
    <lineage>
        <taxon>Bacteria</taxon>
        <taxon>Pseudomonadati</taxon>
        <taxon>Pseudomonadota</taxon>
        <taxon>Gammaproteobacteria</taxon>
        <taxon>Pasteurellales</taxon>
        <taxon>Pasteurellaceae</taxon>
        <taxon>Aggregatibacter</taxon>
    </lineage>
</organism>
<feature type="transmembrane region" description="Helical" evidence="1">
    <location>
        <begin position="625"/>
        <end position="647"/>
    </location>
</feature>
<accession>A0A2G1DRE2</accession>